<reference evidence="2 3" key="1">
    <citation type="journal article" date="2013" name="Curr. Biol.">
        <title>The Genome of the Foraminiferan Reticulomyxa filosa.</title>
        <authorList>
            <person name="Glockner G."/>
            <person name="Hulsmann N."/>
            <person name="Schleicher M."/>
            <person name="Noegel A.A."/>
            <person name="Eichinger L."/>
            <person name="Gallinger C."/>
            <person name="Pawlowski J."/>
            <person name="Sierra R."/>
            <person name="Euteneuer U."/>
            <person name="Pillet L."/>
            <person name="Moustafa A."/>
            <person name="Platzer M."/>
            <person name="Groth M."/>
            <person name="Szafranski K."/>
            <person name="Schliwa M."/>
        </authorList>
    </citation>
    <scope>NUCLEOTIDE SEQUENCE [LARGE SCALE GENOMIC DNA]</scope>
</reference>
<evidence type="ECO:0000313" key="3">
    <source>
        <dbReference type="Proteomes" id="UP000023152"/>
    </source>
</evidence>
<protein>
    <submittedName>
        <fullName evidence="2">Uncharacterized protein</fullName>
    </submittedName>
</protein>
<feature type="region of interest" description="Disordered" evidence="1">
    <location>
        <begin position="193"/>
        <end position="212"/>
    </location>
</feature>
<dbReference type="AlphaFoldDB" id="X6LRZ8"/>
<name>X6LRZ8_RETFI</name>
<evidence type="ECO:0000256" key="1">
    <source>
        <dbReference type="SAM" id="MobiDB-lite"/>
    </source>
</evidence>
<sequence>MKFTQTPFLSYFVCSLPESGNENEKLEKSELDGIEALKNLIIMEVPQMSGETLRLVLGLLKKLNEQLTMSTELYGLDHMSGGNMPMKQGKIFVMLEWLFSRMDKDDFMDIWPFEELNHLLSDCMAYLMDTSRIIHKCQSLMGLLASSRPQEFDVEIIQQYIHKQSACIAQFQTTEKNMKELWKWLPALTPTPPPSSHQALSKSKHDSSSSSSSLSSLALALASNSIKKNSHSKFKPPADSSDGASVELDDTQSGSNEIESVGG</sequence>
<comment type="caution">
    <text evidence="2">The sequence shown here is derived from an EMBL/GenBank/DDBJ whole genome shotgun (WGS) entry which is preliminary data.</text>
</comment>
<feature type="compositionally biased region" description="Polar residues" evidence="1">
    <location>
        <begin position="251"/>
        <end position="263"/>
    </location>
</feature>
<dbReference type="EMBL" id="ASPP01029059">
    <property type="protein sequence ID" value="ETO04683.1"/>
    <property type="molecule type" value="Genomic_DNA"/>
</dbReference>
<gene>
    <name evidence="2" type="ORF">RFI_32712</name>
</gene>
<proteinExistence type="predicted"/>
<organism evidence="2 3">
    <name type="scientific">Reticulomyxa filosa</name>
    <dbReference type="NCBI Taxonomy" id="46433"/>
    <lineage>
        <taxon>Eukaryota</taxon>
        <taxon>Sar</taxon>
        <taxon>Rhizaria</taxon>
        <taxon>Retaria</taxon>
        <taxon>Foraminifera</taxon>
        <taxon>Monothalamids</taxon>
        <taxon>Reticulomyxidae</taxon>
        <taxon>Reticulomyxa</taxon>
    </lineage>
</organism>
<dbReference type="Proteomes" id="UP000023152">
    <property type="component" value="Unassembled WGS sequence"/>
</dbReference>
<feature type="region of interest" description="Disordered" evidence="1">
    <location>
        <begin position="226"/>
        <end position="263"/>
    </location>
</feature>
<accession>X6LRZ8</accession>
<keyword evidence="3" id="KW-1185">Reference proteome</keyword>
<evidence type="ECO:0000313" key="2">
    <source>
        <dbReference type="EMBL" id="ETO04683.1"/>
    </source>
</evidence>